<name>A0A5A7NSJ4_9MICC</name>
<dbReference type="InterPro" id="IPR011059">
    <property type="entry name" value="Metal-dep_hydrolase_composite"/>
</dbReference>
<keyword evidence="3" id="KW-1185">Reference proteome</keyword>
<dbReference type="InterPro" id="IPR013108">
    <property type="entry name" value="Amidohydro_3"/>
</dbReference>
<feature type="domain" description="Amidohydrolase 3" evidence="1">
    <location>
        <begin position="53"/>
        <end position="547"/>
    </location>
</feature>
<dbReference type="PANTHER" id="PTHR22642">
    <property type="entry name" value="IMIDAZOLONEPROPIONASE"/>
    <property type="match status" value="1"/>
</dbReference>
<dbReference type="SUPFAM" id="SSF51338">
    <property type="entry name" value="Composite domain of metallo-dependent hydrolases"/>
    <property type="match status" value="1"/>
</dbReference>
<dbReference type="SUPFAM" id="SSF51556">
    <property type="entry name" value="Metallo-dependent hydrolases"/>
    <property type="match status" value="1"/>
</dbReference>
<dbReference type="CDD" id="cd01300">
    <property type="entry name" value="YtcJ_like"/>
    <property type="match status" value="1"/>
</dbReference>
<protein>
    <recommendedName>
        <fullName evidence="1">Amidohydrolase 3 domain-containing protein</fullName>
    </recommendedName>
</protein>
<organism evidence="2 3">
    <name type="scientific">Zafaria cholistanensis</name>
    <dbReference type="NCBI Taxonomy" id="1682741"/>
    <lineage>
        <taxon>Bacteria</taxon>
        <taxon>Bacillati</taxon>
        <taxon>Actinomycetota</taxon>
        <taxon>Actinomycetes</taxon>
        <taxon>Micrococcales</taxon>
        <taxon>Micrococcaceae</taxon>
        <taxon>Zafaria</taxon>
    </lineage>
</organism>
<accession>A0A5A7NSJ4</accession>
<dbReference type="InterPro" id="IPR033932">
    <property type="entry name" value="YtcJ-like"/>
</dbReference>
<dbReference type="Gene3D" id="2.30.40.10">
    <property type="entry name" value="Urease, subunit C, domain 1"/>
    <property type="match status" value="1"/>
</dbReference>
<sequence>MGATPNLVVVGRRIFTSDPDNPWVEAFAVSNGKIVAAGSRADALAAAGPDAPVLDCEERLVLPGLVDVHAHLGLGGRQLAFELPILPSDSKPEILAKVRAWSAGLGEGEWVVGGIIGSTVMEHITREDLHDLDGAAGGRPVLLRDDTMHNRWVNTAALALMGVTADSPDPDGGAYVRDEAGHLTGVLYEMASGLAEAAANSSIKDPQKHNDQAFQKALETLNSFGITGVQEAATMGYALETLSRLDGRGLLSAHVVASMPSRPFIEPGTTGDELYDFAAGMGSDHLHPTFSKYVLDGVPMTRTAAMIHPYTCSHPGHDEGFTGETLWQVDELVESLERLVDRGLHAKLHATGDAAIRLALDAVQRLRESRGPEAIIQIAHALYIDPSDVQRFAELGVVPDCSPYLWFPSVMTESNAHQVDAGVHGSSAPFRDLFEDGALVSAGSDWPCAAPTPDPWTGLATLVTRRNPDPAVEGALNAAQALTMEQAVEAFTRNPAEAMGLKDVTGMLKAGLAADFIVVDRDIFTVDPSTVHETKVLRTYFEGRCVYDNGMALNPQVPAAL</sequence>
<dbReference type="Gene3D" id="3.20.20.140">
    <property type="entry name" value="Metal-dependent hydrolases"/>
    <property type="match status" value="1"/>
</dbReference>
<dbReference type="Pfam" id="PF07969">
    <property type="entry name" value="Amidohydro_3"/>
    <property type="match status" value="1"/>
</dbReference>
<dbReference type="AlphaFoldDB" id="A0A5A7NSJ4"/>
<dbReference type="GO" id="GO:0016810">
    <property type="term" value="F:hydrolase activity, acting on carbon-nitrogen (but not peptide) bonds"/>
    <property type="evidence" value="ECO:0007669"/>
    <property type="project" value="InterPro"/>
</dbReference>
<evidence type="ECO:0000313" key="3">
    <source>
        <dbReference type="Proteomes" id="UP000325307"/>
    </source>
</evidence>
<dbReference type="OrthoDB" id="3173428at2"/>
<dbReference type="EMBL" id="BKDJ01000012">
    <property type="protein sequence ID" value="GER23750.1"/>
    <property type="molecule type" value="Genomic_DNA"/>
</dbReference>
<proteinExistence type="predicted"/>
<evidence type="ECO:0000313" key="2">
    <source>
        <dbReference type="EMBL" id="GER23750.1"/>
    </source>
</evidence>
<dbReference type="Proteomes" id="UP000325307">
    <property type="component" value="Unassembled WGS sequence"/>
</dbReference>
<dbReference type="InterPro" id="IPR032466">
    <property type="entry name" value="Metal_Hydrolase"/>
</dbReference>
<evidence type="ECO:0000259" key="1">
    <source>
        <dbReference type="Pfam" id="PF07969"/>
    </source>
</evidence>
<reference evidence="2 3" key="1">
    <citation type="submission" date="2019-09" db="EMBL/GenBank/DDBJ databases">
        <title>Arthrobacter zafarii sp. nov., a moderately thermotolerant and halotolerant actinobacterium isolated from Cholistan desert soil of Pakistan.</title>
        <authorList>
            <person name="Amin A."/>
            <person name="Ahmed I."/>
            <person name="Khalid N."/>
            <person name="Schumann P."/>
            <person name="Busse H.J."/>
            <person name="Khan I.U."/>
            <person name="Li S."/>
            <person name="Li W.J."/>
        </authorList>
    </citation>
    <scope>NUCLEOTIDE SEQUENCE [LARGE SCALE GENOMIC DNA]</scope>
    <source>
        <strain evidence="2 3">NCCP-1664</strain>
    </source>
</reference>
<gene>
    <name evidence="2" type="ORF">NCCP1664_22450</name>
</gene>
<dbReference type="RefSeq" id="WP_149957365.1">
    <property type="nucleotide sequence ID" value="NZ_BKDJ01000012.1"/>
</dbReference>
<dbReference type="Gene3D" id="3.10.310.70">
    <property type="match status" value="1"/>
</dbReference>
<dbReference type="PANTHER" id="PTHR22642:SF2">
    <property type="entry name" value="PROTEIN LONG AFTER FAR-RED 3"/>
    <property type="match status" value="1"/>
</dbReference>
<comment type="caution">
    <text evidence="2">The sequence shown here is derived from an EMBL/GenBank/DDBJ whole genome shotgun (WGS) entry which is preliminary data.</text>
</comment>